<evidence type="ECO:0000256" key="5">
    <source>
        <dbReference type="SAM" id="MobiDB-lite"/>
    </source>
</evidence>
<dbReference type="InterPro" id="IPR009976">
    <property type="entry name" value="Sec10-like"/>
</dbReference>
<evidence type="ECO:0008006" key="10">
    <source>
        <dbReference type="Google" id="ProtNLM"/>
    </source>
</evidence>
<evidence type="ECO:0000313" key="9">
    <source>
        <dbReference type="Proteomes" id="UP000664169"/>
    </source>
</evidence>
<evidence type="ECO:0000256" key="3">
    <source>
        <dbReference type="ARBA" id="ARBA00022483"/>
    </source>
</evidence>
<dbReference type="AlphaFoldDB" id="A0A8H3EHY2"/>
<feature type="compositionally biased region" description="Low complexity" evidence="5">
    <location>
        <begin position="1"/>
        <end position="15"/>
    </location>
</feature>
<dbReference type="EMBL" id="CAJPDQ010000003">
    <property type="protein sequence ID" value="CAF9907451.1"/>
    <property type="molecule type" value="Genomic_DNA"/>
</dbReference>
<protein>
    <recommendedName>
        <fullName evidence="10">Exocyst complex component Sec10</fullName>
    </recommendedName>
</protein>
<gene>
    <name evidence="8" type="ORF">GOMPHAMPRED_005110</name>
</gene>
<feature type="region of interest" description="Disordered" evidence="5">
    <location>
        <begin position="1"/>
        <end position="21"/>
    </location>
</feature>
<evidence type="ECO:0000313" key="8">
    <source>
        <dbReference type="EMBL" id="CAF9907451.1"/>
    </source>
</evidence>
<dbReference type="GO" id="GO:0006893">
    <property type="term" value="P:Golgi to plasma membrane transport"/>
    <property type="evidence" value="ECO:0007669"/>
    <property type="project" value="TreeGrafter"/>
</dbReference>
<accession>A0A8H3EHY2</accession>
<dbReference type="InterPro" id="IPR048625">
    <property type="entry name" value="Sec10_N"/>
</dbReference>
<evidence type="ECO:0000256" key="4">
    <source>
        <dbReference type="ARBA" id="ARBA00023054"/>
    </source>
</evidence>
<dbReference type="OrthoDB" id="125856at2759"/>
<dbReference type="Pfam" id="PF07393">
    <property type="entry name" value="Sec10_HB"/>
    <property type="match status" value="1"/>
</dbReference>
<dbReference type="PANTHER" id="PTHR12100:SF0">
    <property type="entry name" value="EXOCYST COMPLEX COMPONENT 5"/>
    <property type="match status" value="1"/>
</dbReference>
<evidence type="ECO:0000259" key="7">
    <source>
        <dbReference type="Pfam" id="PF20667"/>
    </source>
</evidence>
<proteinExistence type="inferred from homology"/>
<sequence>MARSSEGPLSPPLSGNYASRSLFPQGPTFSLDTFSKRDFNVKDFIESLSDSAVPINRKSGQSTQNQAFDPRPLIRSLEQVLTRSSELSGELEARETELSAAARRAEAQHSSNIGSLGSKLDHAIDDFRKLDNSLDDQASDYSSGGNTAVKIGSKLEELDRQRIRAQDAKFLIQCWLEVSDRGQLYLLEDMRNQASGERKIRAAQIARQLLKISQRLDPASWAQSNGTKHAGFTNGINGEDSISEHRHNTREIIEKFRETLEKDLLAQFDVFYRRQDFDGMRECSDVLEDFSGGASVIAAFVNQHPFFIERDRLGTKELADDPDAWERIADPDAEPPGIEASLQSLLDDVKISAQDESPTIRKSFSYYEIVLTKFLQRMFQQSVQQRLEMVLERASIISNLAFLRSLQSSRGYMIKLVDDLKSHGLTEHPEHVSSQTALVLDQQLDDLFVPYFVGSSYIEREKRMLEELYSSLLFKFTVYHSQRRRGPTTFLASLAKSASEKLSSAKEAYVERLDSSDLAPQQKAMLMRVAGLKGGETARKQMETEVSEQDGLLDIAVAKRMLRWLAEAVGRGLDLSSGNETPKDMVALLDLLLNHMGVLYVEVALDAANDAATAQESTRNESDLTYLENLNAAITIMHLMATFINTVLIPLAAANTLVRRDMERSTNQALTQMEDKVNSIMQKTIDVAIVWVGKLLSGQKKTDYKPKEDAVGGSGTLLELNTSTCVAVTNFLQRVQNLAVLALSPQSRSLMMFLIELAANVRSQLLEHYKKFAVSATGGLMVTKDISKYNDLFRSWNLDESFKPSLEALTEIGNIFVISPEALRERLGSGTRGNGPGGVGVVWDRGDLRPYVLRREDAGSVGVQSVLGAL</sequence>
<reference evidence="8" key="1">
    <citation type="submission" date="2021-03" db="EMBL/GenBank/DDBJ databases">
        <authorList>
            <person name="Tagirdzhanova G."/>
        </authorList>
    </citation>
    <scope>NUCLEOTIDE SEQUENCE</scope>
</reference>
<feature type="domain" description="Exocyst complex component Sec10-like alpha-helical bundle" evidence="6">
    <location>
        <begin position="201"/>
        <end position="865"/>
    </location>
</feature>
<dbReference type="GO" id="GO:0006887">
    <property type="term" value="P:exocytosis"/>
    <property type="evidence" value="ECO:0007669"/>
    <property type="project" value="UniProtKB-KW"/>
</dbReference>
<feature type="domain" description="Exocyst complex component Sec10 N-terminal" evidence="7">
    <location>
        <begin position="70"/>
        <end position="192"/>
    </location>
</feature>
<evidence type="ECO:0000256" key="1">
    <source>
        <dbReference type="ARBA" id="ARBA00006572"/>
    </source>
</evidence>
<dbReference type="Pfam" id="PF20667">
    <property type="entry name" value="Sec10_N"/>
    <property type="match status" value="1"/>
</dbReference>
<keyword evidence="3" id="KW-0268">Exocytosis</keyword>
<keyword evidence="9" id="KW-1185">Reference proteome</keyword>
<comment type="similarity">
    <text evidence="1">Belongs to the SEC10 family.</text>
</comment>
<dbReference type="Proteomes" id="UP000664169">
    <property type="component" value="Unassembled WGS sequence"/>
</dbReference>
<comment type="caution">
    <text evidence="8">The sequence shown here is derived from an EMBL/GenBank/DDBJ whole genome shotgun (WGS) entry which is preliminary data.</text>
</comment>
<dbReference type="InterPro" id="IPR048627">
    <property type="entry name" value="Sec10_HB"/>
</dbReference>
<name>A0A8H3EHY2_9LECA</name>
<feature type="region of interest" description="Disordered" evidence="5">
    <location>
        <begin position="222"/>
        <end position="241"/>
    </location>
</feature>
<organism evidence="8 9">
    <name type="scientific">Gomphillus americanus</name>
    <dbReference type="NCBI Taxonomy" id="1940652"/>
    <lineage>
        <taxon>Eukaryota</taxon>
        <taxon>Fungi</taxon>
        <taxon>Dikarya</taxon>
        <taxon>Ascomycota</taxon>
        <taxon>Pezizomycotina</taxon>
        <taxon>Lecanoromycetes</taxon>
        <taxon>OSLEUM clade</taxon>
        <taxon>Ostropomycetidae</taxon>
        <taxon>Ostropales</taxon>
        <taxon>Graphidaceae</taxon>
        <taxon>Gomphilloideae</taxon>
        <taxon>Gomphillus</taxon>
    </lineage>
</organism>
<evidence type="ECO:0000256" key="2">
    <source>
        <dbReference type="ARBA" id="ARBA00022448"/>
    </source>
</evidence>
<keyword evidence="2" id="KW-0813">Transport</keyword>
<dbReference type="PANTHER" id="PTHR12100">
    <property type="entry name" value="SEC10"/>
    <property type="match status" value="1"/>
</dbReference>
<dbReference type="GO" id="GO:0000145">
    <property type="term" value="C:exocyst"/>
    <property type="evidence" value="ECO:0007669"/>
    <property type="project" value="TreeGrafter"/>
</dbReference>
<keyword evidence="4" id="KW-0175">Coiled coil</keyword>
<evidence type="ECO:0000259" key="6">
    <source>
        <dbReference type="Pfam" id="PF07393"/>
    </source>
</evidence>